<dbReference type="EMBL" id="NRSZ01000812">
    <property type="protein sequence ID" value="PNY25055.1"/>
    <property type="molecule type" value="Genomic_DNA"/>
</dbReference>
<protein>
    <submittedName>
        <fullName evidence="2">Uncharacterized protein</fullName>
    </submittedName>
</protein>
<feature type="region of interest" description="Disordered" evidence="1">
    <location>
        <begin position="35"/>
        <end position="108"/>
    </location>
</feature>
<evidence type="ECO:0000313" key="3">
    <source>
        <dbReference type="Proteomes" id="UP000236621"/>
    </source>
</evidence>
<evidence type="ECO:0000256" key="1">
    <source>
        <dbReference type="SAM" id="MobiDB-lite"/>
    </source>
</evidence>
<organism evidence="2 3">
    <name type="scientific">Tolypocladium capitatum</name>
    <dbReference type="NCBI Taxonomy" id="45235"/>
    <lineage>
        <taxon>Eukaryota</taxon>
        <taxon>Fungi</taxon>
        <taxon>Dikarya</taxon>
        <taxon>Ascomycota</taxon>
        <taxon>Pezizomycotina</taxon>
        <taxon>Sordariomycetes</taxon>
        <taxon>Hypocreomycetidae</taxon>
        <taxon>Hypocreales</taxon>
        <taxon>Ophiocordycipitaceae</taxon>
        <taxon>Tolypocladium</taxon>
    </lineage>
</organism>
<comment type="caution">
    <text evidence="2">The sequence shown here is derived from an EMBL/GenBank/DDBJ whole genome shotgun (WGS) entry which is preliminary data.</text>
</comment>
<sequence length="137" mass="15268">MCTCSFEHAGQGGNRYEISRFYEHTRGCLSERRDTGMLSRQVARRARQGKGRSGTRIPSLSRHDAPLQIRRLGHSLFSSPPFRDGRIRGHTSAGRESASTTASRGEERHQVALLVGKRMKPSSTVHEGDIPQSLLIK</sequence>
<accession>A0A2K3QBX9</accession>
<reference evidence="2 3" key="1">
    <citation type="submission" date="2017-08" db="EMBL/GenBank/DDBJ databases">
        <title>Harnessing the power of phylogenomics to disentangle the directionality and signatures of interkingdom host jumping in the parasitic fungal genus Tolypocladium.</title>
        <authorList>
            <person name="Quandt C.A."/>
            <person name="Patterson W."/>
            <person name="Spatafora J.W."/>
        </authorList>
    </citation>
    <scope>NUCLEOTIDE SEQUENCE [LARGE SCALE GENOMIC DNA]</scope>
    <source>
        <strain evidence="2 3">CBS 113982</strain>
    </source>
</reference>
<name>A0A2K3QBX9_9HYPO</name>
<dbReference type="Proteomes" id="UP000236621">
    <property type="component" value="Unassembled WGS sequence"/>
</dbReference>
<keyword evidence="3" id="KW-1185">Reference proteome</keyword>
<gene>
    <name evidence="2" type="ORF">TCAP_05018</name>
</gene>
<proteinExistence type="predicted"/>
<dbReference type="AlphaFoldDB" id="A0A2K3QBX9"/>
<evidence type="ECO:0000313" key="2">
    <source>
        <dbReference type="EMBL" id="PNY25055.1"/>
    </source>
</evidence>